<evidence type="ECO:0000313" key="1">
    <source>
        <dbReference type="EMBL" id="ADK99920.1"/>
    </source>
</evidence>
<dbReference type="Proteomes" id="UP000002696">
    <property type="component" value="Chromosome"/>
</dbReference>
<dbReference type="InParanoid" id="D9QL65"/>
<keyword evidence="2" id="KW-1185">Reference proteome</keyword>
<dbReference type="OrthoDB" id="7206791at2"/>
<dbReference type="RefSeq" id="WP_013268024.1">
    <property type="nucleotide sequence ID" value="NC_014375.1"/>
</dbReference>
<protein>
    <submittedName>
        <fullName evidence="1">Uncharacterized protein</fullName>
    </submittedName>
</protein>
<sequence length="66" mass="7438">MPTYFCFIERDIMGTPHMEALDAESEAEARAQAEALLQTHTSGIAAHILLDDVRIATIRRLAQDRR</sequence>
<name>D9QL65_BRESC</name>
<dbReference type="STRING" id="633149.Bresu_0606"/>
<gene>
    <name evidence="1" type="ordered locus">Bresu_0606</name>
</gene>
<dbReference type="HOGENOM" id="CLU_2822655_0_0_5"/>
<dbReference type="KEGG" id="bsb:Bresu_0606"/>
<reference evidence="2" key="1">
    <citation type="journal article" date="2011" name="J. Bacteriol.">
        <title>Genome sequences of eight morphologically diverse alphaproteobacteria.</title>
        <authorList>
            <consortium name="US DOE Joint Genome Institute"/>
            <person name="Brown P.J."/>
            <person name="Kysela D.T."/>
            <person name="Buechlein A."/>
            <person name="Hemmerich C."/>
            <person name="Brun Y.V."/>
        </authorList>
    </citation>
    <scope>NUCLEOTIDE SEQUENCE [LARGE SCALE GENOMIC DNA]</scope>
    <source>
        <strain evidence="2">ATCC 15264 / DSM 4735 / LMG 14903 / NBRC 16000 / CB 81</strain>
    </source>
</reference>
<accession>D9QL65</accession>
<proteinExistence type="predicted"/>
<dbReference type="BioCyc" id="BSUB633149:G1GM8-606-MONOMER"/>
<evidence type="ECO:0000313" key="2">
    <source>
        <dbReference type="Proteomes" id="UP000002696"/>
    </source>
</evidence>
<organism evidence="1 2">
    <name type="scientific">Brevundimonas subvibrioides (strain ATCC 15264 / DSM 4735 / LMG 14903 / NBRC 16000 / CB 81)</name>
    <name type="common">Caulobacter subvibrioides</name>
    <dbReference type="NCBI Taxonomy" id="633149"/>
    <lineage>
        <taxon>Bacteria</taxon>
        <taxon>Pseudomonadati</taxon>
        <taxon>Pseudomonadota</taxon>
        <taxon>Alphaproteobacteria</taxon>
        <taxon>Caulobacterales</taxon>
        <taxon>Caulobacteraceae</taxon>
        <taxon>Brevundimonas</taxon>
    </lineage>
</organism>
<dbReference type="EMBL" id="CP002102">
    <property type="protein sequence ID" value="ADK99920.1"/>
    <property type="molecule type" value="Genomic_DNA"/>
</dbReference>
<dbReference type="AlphaFoldDB" id="D9QL65"/>